<dbReference type="SUPFAM" id="SSF53335">
    <property type="entry name" value="S-adenosyl-L-methionine-dependent methyltransferases"/>
    <property type="match status" value="1"/>
</dbReference>
<feature type="domain" description="Methyltransferase type 11" evidence="1">
    <location>
        <begin position="48"/>
        <end position="139"/>
    </location>
</feature>
<comment type="caution">
    <text evidence="2">The sequence shown here is derived from an EMBL/GenBank/DDBJ whole genome shotgun (WGS) entry which is preliminary data.</text>
</comment>
<protein>
    <submittedName>
        <fullName evidence="2">Class I SAM-dependent methyltransferase</fullName>
    </submittedName>
</protein>
<dbReference type="EMBL" id="BAAADV010000008">
    <property type="protein sequence ID" value="GAA0681584.1"/>
    <property type="molecule type" value="Genomic_DNA"/>
</dbReference>
<dbReference type="RefSeq" id="WP_343775448.1">
    <property type="nucleotide sequence ID" value="NZ_BAAADV010000008.1"/>
</dbReference>
<accession>A0AAV3TE85</accession>
<organism evidence="2 3">
    <name type="scientific">Natronoarchaeum mannanilyticum</name>
    <dbReference type="NCBI Taxonomy" id="926360"/>
    <lineage>
        <taxon>Archaea</taxon>
        <taxon>Methanobacteriati</taxon>
        <taxon>Methanobacteriota</taxon>
        <taxon>Stenosarchaea group</taxon>
        <taxon>Halobacteria</taxon>
        <taxon>Halobacteriales</taxon>
        <taxon>Natronoarchaeaceae</taxon>
    </lineage>
</organism>
<dbReference type="PANTHER" id="PTHR43591:SF24">
    <property type="entry name" value="2-METHOXY-6-POLYPRENYL-1,4-BENZOQUINOL METHYLASE, MITOCHONDRIAL"/>
    <property type="match status" value="1"/>
</dbReference>
<reference evidence="2 3" key="1">
    <citation type="journal article" date="2019" name="Int. J. Syst. Evol. Microbiol.">
        <title>The Global Catalogue of Microorganisms (GCM) 10K type strain sequencing project: providing services to taxonomists for standard genome sequencing and annotation.</title>
        <authorList>
            <consortium name="The Broad Institute Genomics Platform"/>
            <consortium name="The Broad Institute Genome Sequencing Center for Infectious Disease"/>
            <person name="Wu L."/>
            <person name="Ma J."/>
        </authorList>
    </citation>
    <scope>NUCLEOTIDE SEQUENCE [LARGE SCALE GENOMIC DNA]</scope>
    <source>
        <strain evidence="2 3">JCM 16328</strain>
    </source>
</reference>
<dbReference type="CDD" id="cd02440">
    <property type="entry name" value="AdoMet_MTases"/>
    <property type="match status" value="1"/>
</dbReference>
<dbReference type="GO" id="GO:0008757">
    <property type="term" value="F:S-adenosylmethionine-dependent methyltransferase activity"/>
    <property type="evidence" value="ECO:0007669"/>
    <property type="project" value="InterPro"/>
</dbReference>
<gene>
    <name evidence="2" type="ORF">GCM10009020_33290</name>
</gene>
<keyword evidence="3" id="KW-1185">Reference proteome</keyword>
<dbReference type="InterPro" id="IPR029063">
    <property type="entry name" value="SAM-dependent_MTases_sf"/>
</dbReference>
<dbReference type="Pfam" id="PF08241">
    <property type="entry name" value="Methyltransf_11"/>
    <property type="match status" value="1"/>
</dbReference>
<evidence type="ECO:0000259" key="1">
    <source>
        <dbReference type="Pfam" id="PF08241"/>
    </source>
</evidence>
<proteinExistence type="predicted"/>
<dbReference type="GO" id="GO:0032259">
    <property type="term" value="P:methylation"/>
    <property type="evidence" value="ECO:0007669"/>
    <property type="project" value="UniProtKB-KW"/>
</dbReference>
<evidence type="ECO:0000313" key="3">
    <source>
        <dbReference type="Proteomes" id="UP001500420"/>
    </source>
</evidence>
<keyword evidence="2" id="KW-0808">Transferase</keyword>
<dbReference type="PANTHER" id="PTHR43591">
    <property type="entry name" value="METHYLTRANSFERASE"/>
    <property type="match status" value="1"/>
</dbReference>
<dbReference type="InterPro" id="IPR013216">
    <property type="entry name" value="Methyltransf_11"/>
</dbReference>
<sequence length="206" mass="22804">MALTNRWNRVRYRLYAPIYDTVARPLERGRKRAIERLDPSLDSRILILGCGTGMDLEYLPESVSVTAIDLTSRMVRRTATRGTALDRDVAVGIADAHNVPFTEGSFDAVLLHLVLSVVPDPAAVVAETERVLTPDGRVSIYDKFGPEDGDPSFARRIANPIARLLFADLNRPLEPMLADTSLTVGRREQFLGGLYTVTIARRDPGE</sequence>
<dbReference type="Proteomes" id="UP001500420">
    <property type="component" value="Unassembled WGS sequence"/>
</dbReference>
<name>A0AAV3TE85_9EURY</name>
<evidence type="ECO:0000313" key="2">
    <source>
        <dbReference type="EMBL" id="GAA0681584.1"/>
    </source>
</evidence>
<dbReference type="AlphaFoldDB" id="A0AAV3TE85"/>
<dbReference type="Gene3D" id="3.40.50.150">
    <property type="entry name" value="Vaccinia Virus protein VP39"/>
    <property type="match status" value="1"/>
</dbReference>
<keyword evidence="2" id="KW-0489">Methyltransferase</keyword>